<gene>
    <name evidence="3" type="ORF">OE229_16685</name>
</gene>
<feature type="compositionally biased region" description="Low complexity" evidence="1">
    <location>
        <begin position="21"/>
        <end position="34"/>
    </location>
</feature>
<feature type="compositionally biased region" description="Low complexity" evidence="1">
    <location>
        <begin position="73"/>
        <end position="92"/>
    </location>
</feature>
<dbReference type="KEGG" id="cpoi:OE229_16685"/>
<feature type="compositionally biased region" description="Gly residues" evidence="1">
    <location>
        <begin position="145"/>
        <end position="157"/>
    </location>
</feature>
<evidence type="ECO:0000313" key="3">
    <source>
        <dbReference type="EMBL" id="UYC80725.1"/>
    </source>
</evidence>
<dbReference type="Proteomes" id="UP001062223">
    <property type="component" value="Chromosome"/>
</dbReference>
<feature type="region of interest" description="Disordered" evidence="1">
    <location>
        <begin position="130"/>
        <end position="177"/>
    </location>
</feature>
<dbReference type="RefSeq" id="WP_262138972.1">
    <property type="nucleotide sequence ID" value="NZ_CP106879.1"/>
</dbReference>
<protein>
    <submittedName>
        <fullName evidence="3">Uncharacterized protein</fullName>
    </submittedName>
</protein>
<dbReference type="EMBL" id="CP106879">
    <property type="protein sequence ID" value="UYC80725.1"/>
    <property type="molecule type" value="Genomic_DNA"/>
</dbReference>
<evidence type="ECO:0000256" key="1">
    <source>
        <dbReference type="SAM" id="MobiDB-lite"/>
    </source>
</evidence>
<keyword evidence="2" id="KW-0812">Transmembrane</keyword>
<dbReference type="AlphaFoldDB" id="A0A9Q9P8X1"/>
<keyword evidence="2" id="KW-0472">Membrane</keyword>
<organism evidence="3 4">
    <name type="scientific">Curtobacterium poinsettiae</name>
    <dbReference type="NCBI Taxonomy" id="159612"/>
    <lineage>
        <taxon>Bacteria</taxon>
        <taxon>Bacillati</taxon>
        <taxon>Actinomycetota</taxon>
        <taxon>Actinomycetes</taxon>
        <taxon>Micrococcales</taxon>
        <taxon>Microbacteriaceae</taxon>
        <taxon>Curtobacterium</taxon>
    </lineage>
</organism>
<keyword evidence="2" id="KW-1133">Transmembrane helix</keyword>
<accession>A0A9Q9P8X1</accession>
<evidence type="ECO:0000313" key="4">
    <source>
        <dbReference type="Proteomes" id="UP001062223"/>
    </source>
</evidence>
<feature type="region of interest" description="Disordered" evidence="1">
    <location>
        <begin position="1"/>
        <end position="98"/>
    </location>
</feature>
<feature type="compositionally biased region" description="Basic and acidic residues" evidence="1">
    <location>
        <begin position="10"/>
        <end position="19"/>
    </location>
</feature>
<proteinExistence type="predicted"/>
<name>A0A9Q9P8X1_9MICO</name>
<reference evidence="3" key="1">
    <citation type="submission" date="2022-09" db="EMBL/GenBank/DDBJ databases">
        <title>Taxonomy of Curtobacterium flaccumfaciens.</title>
        <authorList>
            <person name="Osdaghi E."/>
            <person name="Taghavi S.M."/>
            <person name="Hamidizade M."/>
            <person name="Abachi H."/>
            <person name="Fazliarab A."/>
            <person name="Baeyen S."/>
            <person name="Portier P."/>
            <person name="Van Vaerenbergh J."/>
            <person name="Jacques M.-A."/>
        </authorList>
    </citation>
    <scope>NUCLEOTIDE SEQUENCE</scope>
    <source>
        <strain evidence="3">AGQB46</strain>
    </source>
</reference>
<evidence type="ECO:0000256" key="2">
    <source>
        <dbReference type="SAM" id="Phobius"/>
    </source>
</evidence>
<feature type="compositionally biased region" description="Low complexity" evidence="1">
    <location>
        <begin position="158"/>
        <end position="177"/>
    </location>
</feature>
<feature type="transmembrane region" description="Helical" evidence="2">
    <location>
        <begin position="97"/>
        <end position="121"/>
    </location>
</feature>
<sequence>MSDTTPTNGHEPDGSDRANRATAPTGWGAAPTPTSTSTLDAPAPQQQQQQQQPYRADADARNPGAWDSTAPKGATPWYGAGAGAATTRRSTGPKPPWFWPLLAAIVGLAALFVGGGVGFAIGHAIGADRTQSTTQVPDTNRFPGNGTGQAPGYGSGSSDGSTSDGTSDGSSSDGTGS</sequence>